<dbReference type="AlphaFoldDB" id="A0A927ZSS8"/>
<accession>A0A927ZSS8</accession>
<evidence type="ECO:0000313" key="5">
    <source>
        <dbReference type="EMBL" id="MBE6059203.1"/>
    </source>
</evidence>
<gene>
    <name evidence="5" type="ORF">E7215_03375</name>
</gene>
<dbReference type="EMBL" id="SVCM01000039">
    <property type="protein sequence ID" value="MBE6059203.1"/>
    <property type="molecule type" value="Genomic_DNA"/>
</dbReference>
<dbReference type="Proteomes" id="UP000768462">
    <property type="component" value="Unassembled WGS sequence"/>
</dbReference>
<evidence type="ECO:0000313" key="6">
    <source>
        <dbReference type="Proteomes" id="UP000768462"/>
    </source>
</evidence>
<sequence length="546" mass="63151">MYNGNIKHQRKKDDSMKKCVKCNKNFEDELKFCETCGSKLEEVKESEKFEEGFLSEDLLEKKDLNDSVETEEMKCSKCGHKLESGNVFCENCGQAIGITESTTNNSPQCTTLQENNTEKIRKVPTKKQKFIFSSVVILICFIIVGYFFGKNYFTREHQIERFVNVLVEKKPEKLAKKLTSTDPNYKVTKENLEVFTKYLDTHKKYTSNLATALKTGAYDNGDIFMAENGRYFLLFPKYEFYIKPVYITMGTNEKNVEFLVNGESMGTSDSETFKKEIGPLTPGTYVFEGKLSEGKQVEVNKTEMDLIRFENDEFNEEQYVNLTINKVKFDVVSNVSSGDVYVDNKKVGSLKDGELSVDSLIWHQGMTVQVKQTFDDGEVVSNIYTIAEGEYLEDGYNEYSSITLYVDDVIETYNIESFLSTFYSNVTNYTDNYYDFGEPEENILATYFIKGKENKEYIDFADNFIRQIRSSENKEYISCYPTFEKVKRIGMNTYEIQYTITYTTNYTNKPALTEKFRYKKATFKVEDGELKIDNLGGTENFEIIQQ</sequence>
<dbReference type="InterPro" id="IPR025874">
    <property type="entry name" value="DZR"/>
</dbReference>
<feature type="domain" description="TcaA second" evidence="3">
    <location>
        <begin position="156"/>
        <end position="240"/>
    </location>
</feature>
<reference evidence="5" key="1">
    <citation type="submission" date="2019-04" db="EMBL/GenBank/DDBJ databases">
        <title>Evolution of Biomass-Degrading Anaerobic Consortia Revealed by Metagenomics.</title>
        <authorList>
            <person name="Peng X."/>
        </authorList>
    </citation>
    <scope>NUCLEOTIDE SEQUENCE</scope>
    <source>
        <strain evidence="5">SIG254</strain>
    </source>
</reference>
<dbReference type="Pfam" id="PF22820">
    <property type="entry name" value="TcaA_3rd_4th"/>
    <property type="match status" value="1"/>
</dbReference>
<evidence type="ECO:0000259" key="2">
    <source>
        <dbReference type="Pfam" id="PF12773"/>
    </source>
</evidence>
<name>A0A927ZSS8_9CLOT</name>
<dbReference type="GO" id="GO:0005886">
    <property type="term" value="C:plasma membrane"/>
    <property type="evidence" value="ECO:0007669"/>
    <property type="project" value="UniProtKB-SubCell"/>
</dbReference>
<dbReference type="Pfam" id="PF22813">
    <property type="entry name" value="TcaA_2nd"/>
    <property type="match status" value="1"/>
</dbReference>
<keyword evidence="1" id="KW-0472">Membrane</keyword>
<dbReference type="InterPro" id="IPR054530">
    <property type="entry name" value="TcaA_4th"/>
</dbReference>
<feature type="domain" description="DZANK-type" evidence="2">
    <location>
        <begin position="19"/>
        <end position="93"/>
    </location>
</feature>
<keyword evidence="1" id="KW-0812">Transmembrane</keyword>
<protein>
    <submittedName>
        <fullName evidence="5">Zinc-ribbon domain-containing protein</fullName>
    </submittedName>
</protein>
<proteinExistence type="predicted"/>
<feature type="transmembrane region" description="Helical" evidence="1">
    <location>
        <begin position="130"/>
        <end position="149"/>
    </location>
</feature>
<comment type="caution">
    <text evidence="5">The sequence shown here is derived from an EMBL/GenBank/DDBJ whole genome shotgun (WGS) entry which is preliminary data.</text>
</comment>
<organism evidence="5 6">
    <name type="scientific">Clostridium sulfidigenes</name>
    <dbReference type="NCBI Taxonomy" id="318464"/>
    <lineage>
        <taxon>Bacteria</taxon>
        <taxon>Bacillati</taxon>
        <taxon>Bacillota</taxon>
        <taxon>Clostridia</taxon>
        <taxon>Eubacteriales</taxon>
        <taxon>Clostridiaceae</taxon>
        <taxon>Clostridium</taxon>
    </lineage>
</organism>
<evidence type="ECO:0000259" key="3">
    <source>
        <dbReference type="Pfam" id="PF22813"/>
    </source>
</evidence>
<keyword evidence="1" id="KW-1133">Transmembrane helix</keyword>
<evidence type="ECO:0000256" key="1">
    <source>
        <dbReference type="SAM" id="Phobius"/>
    </source>
</evidence>
<dbReference type="Pfam" id="PF12773">
    <property type="entry name" value="DZR"/>
    <property type="match status" value="1"/>
</dbReference>
<dbReference type="InterPro" id="IPR054529">
    <property type="entry name" value="TcaA_2nd"/>
</dbReference>
<dbReference type="PANTHER" id="PTHR40038">
    <property type="entry name" value="MEMBRANE-ASSOCIATED PROTEIN TCAA"/>
    <property type="match status" value="1"/>
</dbReference>
<dbReference type="PANTHER" id="PTHR40038:SF1">
    <property type="entry name" value="MEMBRANE-ASSOCIATED PROTEIN TCAA"/>
    <property type="match status" value="1"/>
</dbReference>
<feature type="domain" description="TcaA 4th" evidence="4">
    <location>
        <begin position="328"/>
        <end position="392"/>
    </location>
</feature>
<evidence type="ECO:0000259" key="4">
    <source>
        <dbReference type="Pfam" id="PF22820"/>
    </source>
</evidence>